<evidence type="ECO:0000313" key="2">
    <source>
        <dbReference type="EMBL" id="CAG5096398.1"/>
    </source>
</evidence>
<evidence type="ECO:0000256" key="1">
    <source>
        <dbReference type="SAM" id="SignalP"/>
    </source>
</evidence>
<keyword evidence="1" id="KW-0732">Signal</keyword>
<protein>
    <submittedName>
        <fullName evidence="2">Oidioi.mRNA.OKI2018_I69.XSR.g14599.t1.cds</fullName>
    </submittedName>
</protein>
<sequence length="88" mass="9925">MKIISIILQVAAGICSFKCQSMDEAIERCRHTWECHCYSYNEVAELCLLKYSVGWTLEADDAFTSACLYGELMDGYYMEGGDLDACDL</sequence>
<evidence type="ECO:0000313" key="3">
    <source>
        <dbReference type="Proteomes" id="UP001158576"/>
    </source>
</evidence>
<organism evidence="2 3">
    <name type="scientific">Oikopleura dioica</name>
    <name type="common">Tunicate</name>
    <dbReference type="NCBI Taxonomy" id="34765"/>
    <lineage>
        <taxon>Eukaryota</taxon>
        <taxon>Metazoa</taxon>
        <taxon>Chordata</taxon>
        <taxon>Tunicata</taxon>
        <taxon>Appendicularia</taxon>
        <taxon>Copelata</taxon>
        <taxon>Oikopleuridae</taxon>
        <taxon>Oikopleura</taxon>
    </lineage>
</organism>
<name>A0ABN7SF96_OIKDI</name>
<proteinExistence type="predicted"/>
<dbReference type="Proteomes" id="UP001158576">
    <property type="component" value="Chromosome XSR"/>
</dbReference>
<keyword evidence="3" id="KW-1185">Reference proteome</keyword>
<feature type="chain" id="PRO_5047199038" evidence="1">
    <location>
        <begin position="17"/>
        <end position="88"/>
    </location>
</feature>
<feature type="signal peptide" evidence="1">
    <location>
        <begin position="1"/>
        <end position="16"/>
    </location>
</feature>
<dbReference type="EMBL" id="OU015569">
    <property type="protein sequence ID" value="CAG5096398.1"/>
    <property type="molecule type" value="Genomic_DNA"/>
</dbReference>
<reference evidence="2 3" key="1">
    <citation type="submission" date="2021-04" db="EMBL/GenBank/DDBJ databases">
        <authorList>
            <person name="Bliznina A."/>
        </authorList>
    </citation>
    <scope>NUCLEOTIDE SEQUENCE [LARGE SCALE GENOMIC DNA]</scope>
</reference>
<gene>
    <name evidence="2" type="ORF">OKIOD_LOCUS6157</name>
</gene>
<accession>A0ABN7SF96</accession>